<dbReference type="Pfam" id="PF05875">
    <property type="entry name" value="Ceramidase"/>
    <property type="match status" value="1"/>
</dbReference>
<keyword evidence="5 8" id="KW-1133">Transmembrane helix</keyword>
<dbReference type="EMBL" id="RYZI01000801">
    <property type="protein sequence ID" value="RWA03421.1"/>
    <property type="molecule type" value="Genomic_DNA"/>
</dbReference>
<sequence length="164" mass="18257">MFLWLGVRGIRGCIKYGHPPIFPVTFVGYIIVGCGSTLFHATLKYPMQLVDELAMIYTTCFMAYATFTYARSSRFSFALGLGLIGLAYFITTDRPTNEDQDAYTILTATVVFSNMWIMERVLRPALKAREDKRPASSSVPSTRAFISQMWAMVATGEILAALPA</sequence>
<evidence type="ECO:0000256" key="6">
    <source>
        <dbReference type="ARBA" id="ARBA00023136"/>
    </source>
</evidence>
<comment type="subcellular location">
    <subcellularLocation>
        <location evidence="1">Membrane</location>
        <topology evidence="1">Multi-pass membrane protein</topology>
    </subcellularLocation>
</comment>
<dbReference type="GO" id="GO:0016811">
    <property type="term" value="F:hydrolase activity, acting on carbon-nitrogen (but not peptide) bonds, in linear amides"/>
    <property type="evidence" value="ECO:0007669"/>
    <property type="project" value="InterPro"/>
</dbReference>
<keyword evidence="3 8" id="KW-0812">Transmembrane</keyword>
<comment type="similarity">
    <text evidence="2">Belongs to the alkaline ceramidase family.</text>
</comment>
<evidence type="ECO:0000256" key="5">
    <source>
        <dbReference type="ARBA" id="ARBA00022989"/>
    </source>
</evidence>
<gene>
    <name evidence="9" type="ORF">EKO27_g11684</name>
</gene>
<dbReference type="GO" id="GO:0046872">
    <property type="term" value="F:metal ion binding"/>
    <property type="evidence" value="ECO:0007669"/>
    <property type="project" value="UniProtKB-KW"/>
</dbReference>
<dbReference type="InterPro" id="IPR008901">
    <property type="entry name" value="ACER"/>
</dbReference>
<keyword evidence="10" id="KW-1185">Reference proteome</keyword>
<protein>
    <submittedName>
        <fullName evidence="9">Uncharacterized protein</fullName>
    </submittedName>
</protein>
<keyword evidence="6 8" id="KW-0472">Membrane</keyword>
<evidence type="ECO:0000313" key="10">
    <source>
        <dbReference type="Proteomes" id="UP000286045"/>
    </source>
</evidence>
<name>A0A439CMM9_9PEZI</name>
<evidence type="ECO:0000256" key="8">
    <source>
        <dbReference type="SAM" id="Phobius"/>
    </source>
</evidence>
<reference evidence="9 10" key="1">
    <citation type="submission" date="2018-12" db="EMBL/GenBank/DDBJ databases">
        <title>Draft genome sequence of Xylaria grammica IHI A82.</title>
        <authorList>
            <person name="Buettner E."/>
            <person name="Kellner H."/>
        </authorList>
    </citation>
    <scope>NUCLEOTIDE SEQUENCE [LARGE SCALE GENOMIC DNA]</scope>
    <source>
        <strain evidence="9 10">IHI A82</strain>
    </source>
</reference>
<keyword evidence="7" id="KW-0479">Metal-binding</keyword>
<comment type="cofactor">
    <cofactor evidence="7">
        <name>Zn(2+)</name>
        <dbReference type="ChEBI" id="CHEBI:29105"/>
    </cofactor>
</comment>
<dbReference type="GO" id="GO:0046514">
    <property type="term" value="P:ceramide catabolic process"/>
    <property type="evidence" value="ECO:0007669"/>
    <property type="project" value="TreeGrafter"/>
</dbReference>
<evidence type="ECO:0000256" key="3">
    <source>
        <dbReference type="ARBA" id="ARBA00022692"/>
    </source>
</evidence>
<dbReference type="PANTHER" id="PTHR46187">
    <property type="entry name" value="ALKALINE CERAMIDASE 3"/>
    <property type="match status" value="1"/>
</dbReference>
<evidence type="ECO:0000313" key="9">
    <source>
        <dbReference type="EMBL" id="RWA03421.1"/>
    </source>
</evidence>
<evidence type="ECO:0000256" key="4">
    <source>
        <dbReference type="ARBA" id="ARBA00022801"/>
    </source>
</evidence>
<dbReference type="STRING" id="363999.A0A439CMM9"/>
<feature type="transmembrane region" description="Helical" evidence="8">
    <location>
        <begin position="103"/>
        <end position="122"/>
    </location>
</feature>
<dbReference type="AlphaFoldDB" id="A0A439CMM9"/>
<feature type="binding site" evidence="7">
    <location>
        <position position="40"/>
    </location>
    <ligand>
        <name>Zn(2+)</name>
        <dbReference type="ChEBI" id="CHEBI:29105"/>
        <note>catalytic</note>
    </ligand>
</feature>
<feature type="transmembrane region" description="Helical" evidence="8">
    <location>
        <begin position="75"/>
        <end position="91"/>
    </location>
</feature>
<dbReference type="GO" id="GO:0005789">
    <property type="term" value="C:endoplasmic reticulum membrane"/>
    <property type="evidence" value="ECO:0007669"/>
    <property type="project" value="TreeGrafter"/>
</dbReference>
<evidence type="ECO:0000256" key="2">
    <source>
        <dbReference type="ARBA" id="ARBA00009780"/>
    </source>
</evidence>
<keyword evidence="4" id="KW-0378">Hydrolase</keyword>
<accession>A0A439CMM9</accession>
<keyword evidence="7" id="KW-0862">Zinc</keyword>
<dbReference type="GO" id="GO:0046513">
    <property type="term" value="P:ceramide biosynthetic process"/>
    <property type="evidence" value="ECO:0007669"/>
    <property type="project" value="TreeGrafter"/>
</dbReference>
<dbReference type="Proteomes" id="UP000286045">
    <property type="component" value="Unassembled WGS sequence"/>
</dbReference>
<evidence type="ECO:0000256" key="7">
    <source>
        <dbReference type="PIRSR" id="PIRSR608901-2"/>
    </source>
</evidence>
<evidence type="ECO:0000256" key="1">
    <source>
        <dbReference type="ARBA" id="ARBA00004141"/>
    </source>
</evidence>
<organism evidence="9 10">
    <name type="scientific">Xylaria grammica</name>
    <dbReference type="NCBI Taxonomy" id="363999"/>
    <lineage>
        <taxon>Eukaryota</taxon>
        <taxon>Fungi</taxon>
        <taxon>Dikarya</taxon>
        <taxon>Ascomycota</taxon>
        <taxon>Pezizomycotina</taxon>
        <taxon>Sordariomycetes</taxon>
        <taxon>Xylariomycetidae</taxon>
        <taxon>Xylariales</taxon>
        <taxon>Xylariaceae</taxon>
        <taxon>Xylaria</taxon>
    </lineage>
</organism>
<proteinExistence type="inferred from homology"/>
<dbReference type="PANTHER" id="PTHR46187:SF3">
    <property type="entry name" value="ALKALINE CERAMIDASE 3"/>
    <property type="match status" value="1"/>
</dbReference>
<feature type="transmembrane region" description="Helical" evidence="8">
    <location>
        <begin position="53"/>
        <end position="70"/>
    </location>
</feature>
<feature type="transmembrane region" description="Helical" evidence="8">
    <location>
        <begin position="21"/>
        <end position="41"/>
    </location>
</feature>
<comment type="caution">
    <text evidence="9">The sequence shown here is derived from an EMBL/GenBank/DDBJ whole genome shotgun (WGS) entry which is preliminary data.</text>
</comment>